<gene>
    <name evidence="2" type="ORF">Pph01_48380</name>
</gene>
<evidence type="ECO:0000256" key="1">
    <source>
        <dbReference type="SAM" id="Phobius"/>
    </source>
</evidence>
<feature type="transmembrane region" description="Helical" evidence="1">
    <location>
        <begin position="69"/>
        <end position="89"/>
    </location>
</feature>
<protein>
    <submittedName>
        <fullName evidence="2">Uncharacterized protein</fullName>
    </submittedName>
</protein>
<accession>A0A8J3U7N5</accession>
<proteinExistence type="predicted"/>
<dbReference type="AlphaFoldDB" id="A0A8J3U7N5"/>
<feature type="transmembrane region" description="Helical" evidence="1">
    <location>
        <begin position="101"/>
        <end position="123"/>
    </location>
</feature>
<keyword evidence="3" id="KW-1185">Reference proteome</keyword>
<organism evidence="2 3">
    <name type="scientific">Planotetraspora phitsanulokensis</name>
    <dbReference type="NCBI Taxonomy" id="575192"/>
    <lineage>
        <taxon>Bacteria</taxon>
        <taxon>Bacillati</taxon>
        <taxon>Actinomycetota</taxon>
        <taxon>Actinomycetes</taxon>
        <taxon>Streptosporangiales</taxon>
        <taxon>Streptosporangiaceae</taxon>
        <taxon>Planotetraspora</taxon>
    </lineage>
</organism>
<sequence>MLAVLTATLGVWAGFAPVSFYQDGPLPFVDTGWVAMLPPYNEHLVRDYGFMNLGMTVVFVVAAIRLTPALVRTSTAALFVFAVPHTLFHSSHLDHLSAAEAAIQTISIVVPTIVLPAVVFLMASGLRQAEIKA</sequence>
<comment type="caution">
    <text evidence="2">The sequence shown here is derived from an EMBL/GenBank/DDBJ whole genome shotgun (WGS) entry which is preliminary data.</text>
</comment>
<keyword evidence="1" id="KW-1133">Transmembrane helix</keyword>
<dbReference type="EMBL" id="BOOP01000022">
    <property type="protein sequence ID" value="GII39835.1"/>
    <property type="molecule type" value="Genomic_DNA"/>
</dbReference>
<keyword evidence="1" id="KW-0472">Membrane</keyword>
<reference evidence="2 3" key="1">
    <citation type="submission" date="2021-01" db="EMBL/GenBank/DDBJ databases">
        <title>Whole genome shotgun sequence of Planotetraspora phitsanulokensis NBRC 104273.</title>
        <authorList>
            <person name="Komaki H."/>
            <person name="Tamura T."/>
        </authorList>
    </citation>
    <scope>NUCLEOTIDE SEQUENCE [LARGE SCALE GENOMIC DNA]</scope>
    <source>
        <strain evidence="2 3">NBRC 104273</strain>
    </source>
</reference>
<dbReference type="Proteomes" id="UP000622547">
    <property type="component" value="Unassembled WGS sequence"/>
</dbReference>
<keyword evidence="1" id="KW-0812">Transmembrane</keyword>
<evidence type="ECO:0000313" key="3">
    <source>
        <dbReference type="Proteomes" id="UP000622547"/>
    </source>
</evidence>
<feature type="transmembrane region" description="Helical" evidence="1">
    <location>
        <begin position="44"/>
        <end position="62"/>
    </location>
</feature>
<evidence type="ECO:0000313" key="2">
    <source>
        <dbReference type="EMBL" id="GII39835.1"/>
    </source>
</evidence>
<name>A0A8J3U7N5_9ACTN</name>